<dbReference type="RefSeq" id="WP_166190948.1">
    <property type="nucleotide sequence ID" value="NZ_CP049811.1"/>
</dbReference>
<accession>A0A6G7VM48</accession>
<sequence length="147" mass="16551">MENAGVTEVLNTFCAAFEAERHEEWAVLYDTSVVLMRPHQTLLIDGPQEMLPYGRNVYDSYAKLGLAKVSLTIQNIRGFDPGIVLAEVTWRYATAEDEELILHDCTYGLRRRAGGYKIALHISHNEIVRRPVFLESSAPELLIGGVF</sequence>
<dbReference type="Gene3D" id="3.10.450.50">
    <property type="match status" value="1"/>
</dbReference>
<protein>
    <recommendedName>
        <fullName evidence="3">SnoaL-like domain-containing protein</fullName>
    </recommendedName>
</protein>
<evidence type="ECO:0000313" key="1">
    <source>
        <dbReference type="EMBL" id="QIK40946.1"/>
    </source>
</evidence>
<organism evidence="1 2">
    <name type="scientific">Pontivivens nitratireducens</name>
    <dbReference type="NCBI Taxonomy" id="2758038"/>
    <lineage>
        <taxon>Bacteria</taxon>
        <taxon>Pseudomonadati</taxon>
        <taxon>Pseudomonadota</taxon>
        <taxon>Alphaproteobacteria</taxon>
        <taxon>Rhodobacterales</taxon>
        <taxon>Paracoccaceae</taxon>
        <taxon>Pontivivens</taxon>
    </lineage>
</organism>
<reference evidence="1 2" key="1">
    <citation type="submission" date="2020-03" db="EMBL/GenBank/DDBJ databases">
        <title>Complete genome sequence of Monaibacterium sp. ALG8 with diverse plasmids.</title>
        <authorList>
            <person name="Sun C."/>
        </authorList>
    </citation>
    <scope>NUCLEOTIDE SEQUENCE [LARGE SCALE GENOMIC DNA]</scope>
    <source>
        <strain evidence="1 2">ALG8</strain>
    </source>
</reference>
<dbReference type="Proteomes" id="UP000500791">
    <property type="component" value="Chromosome"/>
</dbReference>
<dbReference type="AlphaFoldDB" id="A0A6G7VM48"/>
<name>A0A6G7VM48_9RHOB</name>
<proteinExistence type="predicted"/>
<evidence type="ECO:0008006" key="3">
    <source>
        <dbReference type="Google" id="ProtNLM"/>
    </source>
</evidence>
<gene>
    <name evidence="1" type="ORF">G8E03_09295</name>
</gene>
<evidence type="ECO:0000313" key="2">
    <source>
        <dbReference type="Proteomes" id="UP000500791"/>
    </source>
</evidence>
<dbReference type="SUPFAM" id="SSF54427">
    <property type="entry name" value="NTF2-like"/>
    <property type="match status" value="1"/>
</dbReference>
<keyword evidence="2" id="KW-1185">Reference proteome</keyword>
<dbReference type="KEGG" id="mon:G8E03_09295"/>
<dbReference type="EMBL" id="CP049811">
    <property type="protein sequence ID" value="QIK40946.1"/>
    <property type="molecule type" value="Genomic_DNA"/>
</dbReference>
<dbReference type="InterPro" id="IPR032710">
    <property type="entry name" value="NTF2-like_dom_sf"/>
</dbReference>